<feature type="chain" id="PRO_5015083691" evidence="1">
    <location>
        <begin position="25"/>
        <end position="152"/>
    </location>
</feature>
<proteinExistence type="predicted"/>
<evidence type="ECO:0000313" key="5">
    <source>
        <dbReference type="Proteomes" id="UP000235392"/>
    </source>
</evidence>
<dbReference type="EMBL" id="PGCI01000632">
    <property type="protein sequence ID" value="PLW23481.1"/>
    <property type="molecule type" value="Genomic_DNA"/>
</dbReference>
<accession>A0A2N5TDC8</accession>
<evidence type="ECO:0000313" key="3">
    <source>
        <dbReference type="EMBL" id="PLW23481.1"/>
    </source>
</evidence>
<evidence type="ECO:0000313" key="2">
    <source>
        <dbReference type="EMBL" id="PLW08777.1"/>
    </source>
</evidence>
<comment type="caution">
    <text evidence="3">The sequence shown here is derived from an EMBL/GenBank/DDBJ whole genome shotgun (WGS) entry which is preliminary data.</text>
</comment>
<dbReference type="Proteomes" id="UP000235392">
    <property type="component" value="Unassembled WGS sequence"/>
</dbReference>
<name>A0A2N5TDC8_9BASI</name>
<organism evidence="3 5">
    <name type="scientific">Puccinia coronata f. sp. avenae</name>
    <dbReference type="NCBI Taxonomy" id="200324"/>
    <lineage>
        <taxon>Eukaryota</taxon>
        <taxon>Fungi</taxon>
        <taxon>Dikarya</taxon>
        <taxon>Basidiomycota</taxon>
        <taxon>Pucciniomycotina</taxon>
        <taxon>Pucciniomycetes</taxon>
        <taxon>Pucciniales</taxon>
        <taxon>Pucciniaceae</taxon>
        <taxon>Puccinia</taxon>
    </lineage>
</organism>
<feature type="signal peptide" evidence="1">
    <location>
        <begin position="1"/>
        <end position="24"/>
    </location>
</feature>
<dbReference type="Proteomes" id="UP000235388">
    <property type="component" value="Unassembled WGS sequence"/>
</dbReference>
<gene>
    <name evidence="2" type="ORF">PCANC_22188</name>
    <name evidence="3" type="ORF">PCASD_13616</name>
</gene>
<evidence type="ECO:0000313" key="4">
    <source>
        <dbReference type="Proteomes" id="UP000235388"/>
    </source>
</evidence>
<sequence>MGIQVLQFWLLLIALLGLIDKSITTFTNYKDTLNEAINETTRLVNTRKAATMKLEEGRSPRTRGEMIEVGEKIAGDYPGTLKPEIYDEDNGYEIKKNIEERLYMPLYRIQTHNVLKGQPDHGKFRDLNKQITADLVMWSKHFGTIYHFSTRQ</sequence>
<reference evidence="4 5" key="1">
    <citation type="submission" date="2017-11" db="EMBL/GenBank/DDBJ databases">
        <title>De novo assembly and phasing of dikaryotic genomes from two isolates of Puccinia coronata f. sp. avenae, the causal agent of oat crown rust.</title>
        <authorList>
            <person name="Miller M.E."/>
            <person name="Zhang Y."/>
            <person name="Omidvar V."/>
            <person name="Sperschneider J."/>
            <person name="Schwessinger B."/>
            <person name="Raley C."/>
            <person name="Palmer J.M."/>
            <person name="Garnica D."/>
            <person name="Upadhyaya N."/>
            <person name="Rathjen J."/>
            <person name="Taylor J.M."/>
            <person name="Park R.F."/>
            <person name="Dodds P.N."/>
            <person name="Hirsch C.D."/>
            <person name="Kianian S.F."/>
            <person name="Figueroa M."/>
        </authorList>
    </citation>
    <scope>NUCLEOTIDE SEQUENCE [LARGE SCALE GENOMIC DNA]</scope>
    <source>
        <strain evidence="2">12NC29</strain>
        <strain evidence="3">12SD80</strain>
    </source>
</reference>
<dbReference type="EMBL" id="PGCJ01001141">
    <property type="protein sequence ID" value="PLW08777.1"/>
    <property type="molecule type" value="Genomic_DNA"/>
</dbReference>
<keyword evidence="1" id="KW-0732">Signal</keyword>
<dbReference type="AlphaFoldDB" id="A0A2N5TDC8"/>
<protein>
    <submittedName>
        <fullName evidence="3">Uncharacterized protein</fullName>
    </submittedName>
</protein>
<keyword evidence="4" id="KW-1185">Reference proteome</keyword>
<evidence type="ECO:0000256" key="1">
    <source>
        <dbReference type="SAM" id="SignalP"/>
    </source>
</evidence>